<dbReference type="InterPro" id="IPR000873">
    <property type="entry name" value="AMP-dep_synth/lig_dom"/>
</dbReference>
<evidence type="ECO:0000313" key="8">
    <source>
        <dbReference type="EMBL" id="MFD2421808.1"/>
    </source>
</evidence>
<dbReference type="Gene3D" id="3.30.300.30">
    <property type="match status" value="1"/>
</dbReference>
<dbReference type="Proteomes" id="UP001597417">
    <property type="component" value="Unassembled WGS sequence"/>
</dbReference>
<dbReference type="InterPro" id="IPR010071">
    <property type="entry name" value="AA_adenyl_dom"/>
</dbReference>
<dbReference type="Pfam" id="PF00501">
    <property type="entry name" value="AMP-binding"/>
    <property type="match status" value="1"/>
</dbReference>
<evidence type="ECO:0000256" key="2">
    <source>
        <dbReference type="ARBA" id="ARBA00022450"/>
    </source>
</evidence>
<dbReference type="PANTHER" id="PTHR45527">
    <property type="entry name" value="NONRIBOSOMAL PEPTIDE SYNTHETASE"/>
    <property type="match status" value="1"/>
</dbReference>
<feature type="domain" description="AMP-binding enzyme C-terminal" evidence="7">
    <location>
        <begin position="793"/>
        <end position="867"/>
    </location>
</feature>
<dbReference type="SUPFAM" id="SSF56801">
    <property type="entry name" value="Acetyl-CoA synthetase-like"/>
    <property type="match status" value="1"/>
</dbReference>
<comment type="cofactor">
    <cofactor evidence="1">
        <name>pantetheine 4'-phosphate</name>
        <dbReference type="ChEBI" id="CHEBI:47942"/>
    </cofactor>
</comment>
<dbReference type="InterPro" id="IPR023213">
    <property type="entry name" value="CAT-like_dom_sf"/>
</dbReference>
<dbReference type="InterPro" id="IPR045851">
    <property type="entry name" value="AMP-bd_C_sf"/>
</dbReference>
<evidence type="ECO:0000313" key="9">
    <source>
        <dbReference type="Proteomes" id="UP001597417"/>
    </source>
</evidence>
<proteinExistence type="predicted"/>
<dbReference type="NCBIfam" id="TIGR01733">
    <property type="entry name" value="AA-adenyl-dom"/>
    <property type="match status" value="1"/>
</dbReference>
<dbReference type="Pfam" id="PF00550">
    <property type="entry name" value="PP-binding"/>
    <property type="match status" value="1"/>
</dbReference>
<dbReference type="InterPro" id="IPR036736">
    <property type="entry name" value="ACP-like_sf"/>
</dbReference>
<sequence length="984" mass="106071">MLLAPAEVSNYLIQIVVEGTGVLDRDRVEDAVQRAAEACPGARLVLAGRRGLDWMDGGAPPRVRVLPGDGLDRETFADSGELFRPLGGKRGEDNNEVVILTGERPALVFRIHHAVMDGRGALMWIAEVFRALRGEPLREARSTVTDADLLRDLRPSSRSVRKPAGRPPLRAPEPERHGSFFLRRTVQGTHPALVAKVTVALTDAIGEDEVVYGVPVDLRRHRPEERSTGNLAFGTRLSVRRGMGWETVHEQMLRALDENDELVSMPSAGMLDLVRRLPAGVLLKMTKGRSQAAFVLTHLGKVDLPEFSCAGFTATTVYSLPVWGAHVAPTLTMVEVEGRTEFFLGGDAAPGLVERGRALLDAVERALANGGGPLHGRQTPDDGSTLAGLLTASLRENARSVAIRAGGAEVTYQELDARAADIAATLIAHGVGPGAVVSLLLPRSVDAIAAMVAVLRCGAAFLPLDVGHPAPRLRDLVMDAKSPVLVTDRSARRSGVLPSGCAEIIVDDIDADRHKAPDPERKEPLPGDLAYLVYTSGSTGRPKGVQISHRSAANYATWAVREFGLDRDSAFPLFTSLAFDLPMTAIFPVLLAGGRIVLGNEEDAVPVRIREMLRDGSINSIKLTPSHLRLVADLDVRPDGVRLLVVGGESFPASLAEKAQRMFGPGCRIVNHYGPTEATVGCVTHTYDADRDTGATVPIGRPVDNMSVHVLDERRAFVSPGEPGELFLSGVQLAMGYRNRPDLDRDAFVRLADGTRAYRTGDLVRLLPAGELEHLGRIDVQVKIRGHRIEPAEVEYALMTHHAVDEALVVARPSGDADRRILCAYVVTNADIEAAELVAYADSVLPSYLVPAAIVVTGELRHTRNGKIDLAALPDPFGNDALPGTEPQWRDENEAAVAVIWERILGISRTAFAPDSDFCRLGGDSVALLTMVKSVATEVAKIDDNAMLRNLAAIISKPTIENMATLARNPDRAGRTSYDRSTFH</sequence>
<dbReference type="CDD" id="cd05930">
    <property type="entry name" value="A_NRPS"/>
    <property type="match status" value="1"/>
</dbReference>
<keyword evidence="2" id="KW-0596">Phosphopantetheine</keyword>
<evidence type="ECO:0000256" key="4">
    <source>
        <dbReference type="SAM" id="MobiDB-lite"/>
    </source>
</evidence>
<dbReference type="Pfam" id="PF13193">
    <property type="entry name" value="AMP-binding_C"/>
    <property type="match status" value="1"/>
</dbReference>
<evidence type="ECO:0000259" key="5">
    <source>
        <dbReference type="Pfam" id="PF00501"/>
    </source>
</evidence>
<dbReference type="PROSITE" id="PS00455">
    <property type="entry name" value="AMP_BINDING"/>
    <property type="match status" value="1"/>
</dbReference>
<dbReference type="Gene3D" id="3.30.559.10">
    <property type="entry name" value="Chloramphenicol acetyltransferase-like domain"/>
    <property type="match status" value="1"/>
</dbReference>
<evidence type="ECO:0000259" key="7">
    <source>
        <dbReference type="Pfam" id="PF13193"/>
    </source>
</evidence>
<dbReference type="EMBL" id="JBHUKR010000023">
    <property type="protein sequence ID" value="MFD2421808.1"/>
    <property type="molecule type" value="Genomic_DNA"/>
</dbReference>
<dbReference type="Gene3D" id="3.40.50.980">
    <property type="match status" value="2"/>
</dbReference>
<dbReference type="PROSITE" id="PS00012">
    <property type="entry name" value="PHOSPHOPANTETHEINE"/>
    <property type="match status" value="1"/>
</dbReference>
<dbReference type="InterPro" id="IPR006162">
    <property type="entry name" value="Ppantetheine_attach_site"/>
</dbReference>
<name>A0ABW5G3A5_9PSEU</name>
<dbReference type="RefSeq" id="WP_378270584.1">
    <property type="nucleotide sequence ID" value="NZ_JBHUKR010000023.1"/>
</dbReference>
<dbReference type="PANTHER" id="PTHR45527:SF1">
    <property type="entry name" value="FATTY ACID SYNTHASE"/>
    <property type="match status" value="1"/>
</dbReference>
<feature type="region of interest" description="Disordered" evidence="4">
    <location>
        <begin position="154"/>
        <end position="177"/>
    </location>
</feature>
<dbReference type="SUPFAM" id="SSF52777">
    <property type="entry name" value="CoA-dependent acyltransferases"/>
    <property type="match status" value="1"/>
</dbReference>
<dbReference type="Gene3D" id="1.10.1200.10">
    <property type="entry name" value="ACP-like"/>
    <property type="match status" value="1"/>
</dbReference>
<dbReference type="InterPro" id="IPR009081">
    <property type="entry name" value="PP-bd_ACP"/>
</dbReference>
<dbReference type="InterPro" id="IPR020845">
    <property type="entry name" value="AMP-binding_CS"/>
</dbReference>
<organism evidence="8 9">
    <name type="scientific">Amycolatopsis pigmentata</name>
    <dbReference type="NCBI Taxonomy" id="450801"/>
    <lineage>
        <taxon>Bacteria</taxon>
        <taxon>Bacillati</taxon>
        <taxon>Actinomycetota</taxon>
        <taxon>Actinomycetes</taxon>
        <taxon>Pseudonocardiales</taxon>
        <taxon>Pseudonocardiaceae</taxon>
        <taxon>Amycolatopsis</taxon>
    </lineage>
</organism>
<reference evidence="9" key="1">
    <citation type="journal article" date="2019" name="Int. J. Syst. Evol. Microbiol.">
        <title>The Global Catalogue of Microorganisms (GCM) 10K type strain sequencing project: providing services to taxonomists for standard genome sequencing and annotation.</title>
        <authorList>
            <consortium name="The Broad Institute Genomics Platform"/>
            <consortium name="The Broad Institute Genome Sequencing Center for Infectious Disease"/>
            <person name="Wu L."/>
            <person name="Ma J."/>
        </authorList>
    </citation>
    <scope>NUCLEOTIDE SEQUENCE [LARGE SCALE GENOMIC DNA]</scope>
    <source>
        <strain evidence="9">CGMCC 4.7645</strain>
    </source>
</reference>
<dbReference type="SUPFAM" id="SSF47336">
    <property type="entry name" value="ACP-like"/>
    <property type="match status" value="1"/>
</dbReference>
<protein>
    <submittedName>
        <fullName evidence="8">Amino acid adenylation domain-containing protein</fullName>
    </submittedName>
</protein>
<feature type="domain" description="Carrier" evidence="6">
    <location>
        <begin position="897"/>
        <end position="938"/>
    </location>
</feature>
<feature type="domain" description="AMP-dependent synthetase/ligase" evidence="5">
    <location>
        <begin position="394"/>
        <end position="737"/>
    </location>
</feature>
<dbReference type="InterPro" id="IPR025110">
    <property type="entry name" value="AMP-bd_C"/>
</dbReference>
<keyword evidence="9" id="KW-1185">Reference proteome</keyword>
<accession>A0ABW5G3A5</accession>
<evidence type="ECO:0000256" key="3">
    <source>
        <dbReference type="ARBA" id="ARBA00022553"/>
    </source>
</evidence>
<evidence type="ECO:0000259" key="6">
    <source>
        <dbReference type="Pfam" id="PF00550"/>
    </source>
</evidence>
<dbReference type="Gene3D" id="2.30.38.10">
    <property type="entry name" value="Luciferase, Domain 3"/>
    <property type="match status" value="1"/>
</dbReference>
<comment type="caution">
    <text evidence="8">The sequence shown here is derived from an EMBL/GenBank/DDBJ whole genome shotgun (WGS) entry which is preliminary data.</text>
</comment>
<gene>
    <name evidence="8" type="ORF">ACFSXZ_36300</name>
</gene>
<evidence type="ECO:0000256" key="1">
    <source>
        <dbReference type="ARBA" id="ARBA00001957"/>
    </source>
</evidence>
<keyword evidence="3" id="KW-0597">Phosphoprotein</keyword>